<accession>A0ABT6XXI3</accession>
<dbReference type="EMBL" id="JASGCB010000007">
    <property type="protein sequence ID" value="MDI9259809.1"/>
    <property type="molecule type" value="Genomic_DNA"/>
</dbReference>
<reference evidence="1 2" key="1">
    <citation type="submission" date="2023-04" db="EMBL/GenBank/DDBJ databases">
        <title>A. sendaiensis sub sp. chiapanensis a novel subspecie with specific adaptation in bacterial cell wall isolated from an active volcano.</title>
        <authorList>
            <person name="Alvarez Gutierrez P.E."/>
            <person name="Ortiz Cortes L.Y."/>
        </authorList>
    </citation>
    <scope>NUCLEOTIDE SEQUENCE [LARGE SCALE GENOMIC DNA]</scope>
    <source>
        <strain evidence="1 2">PA2</strain>
    </source>
</reference>
<name>A0ABT6XXI3_ALISE</name>
<protein>
    <submittedName>
        <fullName evidence="1">Uncharacterized protein</fullName>
    </submittedName>
</protein>
<dbReference type="RefSeq" id="WP_283203345.1">
    <property type="nucleotide sequence ID" value="NZ_JASGCB010000007.1"/>
</dbReference>
<proteinExistence type="predicted"/>
<comment type="caution">
    <text evidence="1">The sequence shown here is derived from an EMBL/GenBank/DDBJ whole genome shotgun (WGS) entry which is preliminary data.</text>
</comment>
<organism evidence="1 2">
    <name type="scientific">Alicyclobacillus sendaiensis PA2</name>
    <dbReference type="NCBI Taxonomy" id="3029425"/>
    <lineage>
        <taxon>Bacteria</taxon>
        <taxon>Bacillati</taxon>
        <taxon>Bacillota</taxon>
        <taxon>Bacilli</taxon>
        <taxon>Bacillales</taxon>
        <taxon>Alicyclobacillaceae</taxon>
        <taxon>Alicyclobacillus</taxon>
    </lineage>
</organism>
<gene>
    <name evidence="1" type="ORF">QID03_06365</name>
</gene>
<evidence type="ECO:0000313" key="1">
    <source>
        <dbReference type="EMBL" id="MDI9259809.1"/>
    </source>
</evidence>
<evidence type="ECO:0000313" key="2">
    <source>
        <dbReference type="Proteomes" id="UP001529245"/>
    </source>
</evidence>
<sequence>MRVRSKPAWFRPHFDDEEDDDLLLEMAEELPGFQAVENAEDEKPCGGEPT</sequence>
<dbReference type="Proteomes" id="UP001529245">
    <property type="component" value="Unassembled WGS sequence"/>
</dbReference>
<keyword evidence="2" id="KW-1185">Reference proteome</keyword>